<sequence length="128" mass="13592">MATTTRSVLCILRQSKINGPRDCLWGGRITRANGSHDLAVLQGKRESQYNYPGMETCNTLAQEKGEGMNRPGRGAEKKVAPTAVPSPTYPRNSSEDRSPGHHPNVRGSFGAGGLKKGQGGGQSSGVEQ</sequence>
<feature type="compositionally biased region" description="Basic and acidic residues" evidence="1">
    <location>
        <begin position="63"/>
        <end position="79"/>
    </location>
</feature>
<evidence type="ECO:0000313" key="2">
    <source>
        <dbReference type="EMBL" id="KAK8035087.1"/>
    </source>
</evidence>
<gene>
    <name evidence="2" type="ORF">PG993_010082</name>
</gene>
<evidence type="ECO:0000313" key="3">
    <source>
        <dbReference type="Proteomes" id="UP001444661"/>
    </source>
</evidence>
<feature type="region of interest" description="Disordered" evidence="1">
    <location>
        <begin position="62"/>
        <end position="128"/>
    </location>
</feature>
<dbReference type="Proteomes" id="UP001444661">
    <property type="component" value="Unassembled WGS sequence"/>
</dbReference>
<dbReference type="EMBL" id="JAQQWK010000009">
    <property type="protein sequence ID" value="KAK8035087.1"/>
    <property type="molecule type" value="Genomic_DNA"/>
</dbReference>
<keyword evidence="3" id="KW-1185">Reference proteome</keyword>
<evidence type="ECO:0000256" key="1">
    <source>
        <dbReference type="SAM" id="MobiDB-lite"/>
    </source>
</evidence>
<proteinExistence type="predicted"/>
<organism evidence="2 3">
    <name type="scientific">Apiospora rasikravindrae</name>
    <dbReference type="NCBI Taxonomy" id="990691"/>
    <lineage>
        <taxon>Eukaryota</taxon>
        <taxon>Fungi</taxon>
        <taxon>Dikarya</taxon>
        <taxon>Ascomycota</taxon>
        <taxon>Pezizomycotina</taxon>
        <taxon>Sordariomycetes</taxon>
        <taxon>Xylariomycetidae</taxon>
        <taxon>Amphisphaeriales</taxon>
        <taxon>Apiosporaceae</taxon>
        <taxon>Apiospora</taxon>
    </lineage>
</organism>
<feature type="compositionally biased region" description="Gly residues" evidence="1">
    <location>
        <begin position="109"/>
        <end position="128"/>
    </location>
</feature>
<accession>A0ABR1SL94</accession>
<protein>
    <submittedName>
        <fullName evidence="2">Uncharacterized protein</fullName>
    </submittedName>
</protein>
<name>A0ABR1SL94_9PEZI</name>
<reference evidence="2 3" key="1">
    <citation type="submission" date="2023-01" db="EMBL/GenBank/DDBJ databases">
        <title>Analysis of 21 Apiospora genomes using comparative genomics revels a genus with tremendous synthesis potential of carbohydrate active enzymes and secondary metabolites.</title>
        <authorList>
            <person name="Sorensen T."/>
        </authorList>
    </citation>
    <scope>NUCLEOTIDE SEQUENCE [LARGE SCALE GENOMIC DNA]</scope>
    <source>
        <strain evidence="2 3">CBS 33761</strain>
    </source>
</reference>
<comment type="caution">
    <text evidence="2">The sequence shown here is derived from an EMBL/GenBank/DDBJ whole genome shotgun (WGS) entry which is preliminary data.</text>
</comment>